<evidence type="ECO:0000313" key="1">
    <source>
        <dbReference type="EMBL" id="KAI4868697.1"/>
    </source>
</evidence>
<keyword evidence="2" id="KW-1185">Reference proteome</keyword>
<organism evidence="1 2">
    <name type="scientific">Hypoxylon rubiginosum</name>
    <dbReference type="NCBI Taxonomy" id="110542"/>
    <lineage>
        <taxon>Eukaryota</taxon>
        <taxon>Fungi</taxon>
        <taxon>Dikarya</taxon>
        <taxon>Ascomycota</taxon>
        <taxon>Pezizomycotina</taxon>
        <taxon>Sordariomycetes</taxon>
        <taxon>Xylariomycetidae</taxon>
        <taxon>Xylariales</taxon>
        <taxon>Hypoxylaceae</taxon>
        <taxon>Hypoxylon</taxon>
    </lineage>
</organism>
<reference evidence="1 2" key="1">
    <citation type="journal article" date="2022" name="New Phytol.">
        <title>Ecological generalism drives hyperdiversity of secondary metabolite gene clusters in xylarialean endophytes.</title>
        <authorList>
            <person name="Franco M.E.E."/>
            <person name="Wisecaver J.H."/>
            <person name="Arnold A.E."/>
            <person name="Ju Y.M."/>
            <person name="Slot J.C."/>
            <person name="Ahrendt S."/>
            <person name="Moore L.P."/>
            <person name="Eastman K.E."/>
            <person name="Scott K."/>
            <person name="Konkel Z."/>
            <person name="Mondo S.J."/>
            <person name="Kuo A."/>
            <person name="Hayes R.D."/>
            <person name="Haridas S."/>
            <person name="Andreopoulos B."/>
            <person name="Riley R."/>
            <person name="LaButti K."/>
            <person name="Pangilinan J."/>
            <person name="Lipzen A."/>
            <person name="Amirebrahimi M."/>
            <person name="Yan J."/>
            <person name="Adam C."/>
            <person name="Keymanesh K."/>
            <person name="Ng V."/>
            <person name="Louie K."/>
            <person name="Northen T."/>
            <person name="Drula E."/>
            <person name="Henrissat B."/>
            <person name="Hsieh H.M."/>
            <person name="Youens-Clark K."/>
            <person name="Lutzoni F."/>
            <person name="Miadlikowska J."/>
            <person name="Eastwood D.C."/>
            <person name="Hamelin R.C."/>
            <person name="Grigoriev I.V."/>
            <person name="U'Ren J.M."/>
        </authorList>
    </citation>
    <scope>NUCLEOTIDE SEQUENCE [LARGE SCALE GENOMIC DNA]</scope>
    <source>
        <strain evidence="1 2">CBS 119005</strain>
    </source>
</reference>
<evidence type="ECO:0000313" key="2">
    <source>
        <dbReference type="Proteomes" id="UP001497700"/>
    </source>
</evidence>
<protein>
    <submittedName>
        <fullName evidence="1">Uncharacterized protein</fullName>
    </submittedName>
</protein>
<accession>A0ACB9ZBI5</accession>
<name>A0ACB9ZBI5_9PEZI</name>
<comment type="caution">
    <text evidence="1">The sequence shown here is derived from an EMBL/GenBank/DDBJ whole genome shotgun (WGS) entry which is preliminary data.</text>
</comment>
<proteinExistence type="predicted"/>
<gene>
    <name evidence="1" type="ORF">F4820DRAFT_409307</name>
</gene>
<dbReference type="Proteomes" id="UP001497700">
    <property type="component" value="Unassembled WGS sequence"/>
</dbReference>
<dbReference type="EMBL" id="MU393436">
    <property type="protein sequence ID" value="KAI4868697.1"/>
    <property type="molecule type" value="Genomic_DNA"/>
</dbReference>
<sequence length="379" mass="42337">MGLAGPKNRRKLQHDPNNTKWSRDETTFGQKILRAQGWEPGKFLGVQNSSHSHLHTAASSAPIKVTLKDDTLGLGAQTRQKQSTECTGLDGFKDLLGRLNGKSEETIKKEQLIRSSFKTSLFAERRYGPMRFVSGGLLVGDQMQDLISTDTKVPKTEKAKDENASINLEDIPVYSEKKQKKEKKSKKRKAAESDPMDGTDSVDEKKRKKRSKDRGSQEDSADSQEARKSGKKSKKSKPGDDEEMEQVSSERKKKRKDKKSNSDPERSTEDDGMEDTVVENSESKKERKERRKREKREKKQKKLDTADSPAEVAVSTDISTSILAITSQDSGVSTPTGTGTSTPQAFSARHYARSRNIASKRMAMADLQALNQIFMIKPV</sequence>